<comment type="caution">
    <text evidence="2">The sequence shown here is derived from an EMBL/GenBank/DDBJ whole genome shotgun (WGS) entry which is preliminary data.</text>
</comment>
<feature type="chain" id="PRO_5041409039" description="Secreted protein" evidence="1">
    <location>
        <begin position="20"/>
        <end position="61"/>
    </location>
</feature>
<organism evidence="2 3">
    <name type="scientific">Geodia barretti</name>
    <name type="common">Barrett's horny sponge</name>
    <dbReference type="NCBI Taxonomy" id="519541"/>
    <lineage>
        <taxon>Eukaryota</taxon>
        <taxon>Metazoa</taxon>
        <taxon>Porifera</taxon>
        <taxon>Demospongiae</taxon>
        <taxon>Heteroscleromorpha</taxon>
        <taxon>Tetractinellida</taxon>
        <taxon>Astrophorina</taxon>
        <taxon>Geodiidae</taxon>
        <taxon>Geodia</taxon>
    </lineage>
</organism>
<name>A0AA35SW19_GEOBA</name>
<evidence type="ECO:0008006" key="4">
    <source>
        <dbReference type="Google" id="ProtNLM"/>
    </source>
</evidence>
<dbReference type="AlphaFoldDB" id="A0AA35SW19"/>
<keyword evidence="3" id="KW-1185">Reference proteome</keyword>
<reference evidence="2" key="1">
    <citation type="submission" date="2023-03" db="EMBL/GenBank/DDBJ databases">
        <authorList>
            <person name="Steffen K."/>
            <person name="Cardenas P."/>
        </authorList>
    </citation>
    <scope>NUCLEOTIDE SEQUENCE</scope>
</reference>
<gene>
    <name evidence="2" type="ORF">GBAR_LOCUS20794</name>
</gene>
<accession>A0AA35SW19</accession>
<dbReference type="EMBL" id="CASHTH010002912">
    <property type="protein sequence ID" value="CAI8037170.1"/>
    <property type="molecule type" value="Genomic_DNA"/>
</dbReference>
<proteinExistence type="predicted"/>
<evidence type="ECO:0000256" key="1">
    <source>
        <dbReference type="SAM" id="SignalP"/>
    </source>
</evidence>
<keyword evidence="1" id="KW-0732">Signal</keyword>
<evidence type="ECO:0000313" key="3">
    <source>
        <dbReference type="Proteomes" id="UP001174909"/>
    </source>
</evidence>
<dbReference type="Proteomes" id="UP001174909">
    <property type="component" value="Unassembled WGS sequence"/>
</dbReference>
<protein>
    <recommendedName>
        <fullName evidence="4">Secreted protein</fullName>
    </recommendedName>
</protein>
<feature type="signal peptide" evidence="1">
    <location>
        <begin position="1"/>
        <end position="19"/>
    </location>
</feature>
<evidence type="ECO:0000313" key="2">
    <source>
        <dbReference type="EMBL" id="CAI8037170.1"/>
    </source>
</evidence>
<sequence>MQSACVVVCTLFLFNGTSDVPAFTGCRGDVLRFLRFNNQVQTCHCETQGALNDKLPAQNDC</sequence>